<evidence type="ECO:0008006" key="4">
    <source>
        <dbReference type="Google" id="ProtNLM"/>
    </source>
</evidence>
<dbReference type="BioCyc" id="FPRA718252:G1375-430-MONOMER"/>
<dbReference type="Proteomes" id="UP000008804">
    <property type="component" value="Chromosome"/>
</dbReference>
<reference evidence="2 3" key="1">
    <citation type="submission" date="2010-03" db="EMBL/GenBank/DDBJ databases">
        <title>The genome sequence of Faecalibacterium prausnitzii L2/6.</title>
        <authorList>
            <consortium name="metaHIT consortium -- http://www.metahit.eu/"/>
            <person name="Pajon A."/>
            <person name="Turner K."/>
            <person name="Parkhill J."/>
            <person name="Duncan S."/>
            <person name="Flint H."/>
        </authorList>
    </citation>
    <scope>NUCLEOTIDE SEQUENCE [LARGE SCALE GENOMIC DNA]</scope>
    <source>
        <strain evidence="3">L2-6</strain>
    </source>
</reference>
<sequence>MKTAKRLLAFALAGVMALALLTGCSDSNSKTKQVEECFRSLMKTRQNKDYQKDETLDKKLEAIAQQFQPDWLDDRNGGLTGEARNIIRNELRDYLVTGGVWLWYGEVKPGQSALTQAESMKQCDMVEIDIMRPGTSLKAIAFTRTDKKSDGHRYYLALETYATIKTPQG</sequence>
<dbReference type="PATRIC" id="fig|718252.3.peg.1732"/>
<dbReference type="HOGENOM" id="CLU_1576129_0_0_9"/>
<reference evidence="2 3" key="2">
    <citation type="submission" date="2010-03" db="EMBL/GenBank/DDBJ databases">
        <authorList>
            <person name="Pajon A."/>
        </authorList>
    </citation>
    <scope>NUCLEOTIDE SEQUENCE [LARGE SCALE GENOMIC DNA]</scope>
    <source>
        <strain evidence="3">L2-6</strain>
    </source>
</reference>
<evidence type="ECO:0000256" key="1">
    <source>
        <dbReference type="SAM" id="SignalP"/>
    </source>
</evidence>
<accession>D4K3R1</accession>
<dbReference type="KEGG" id="fpr:FP2_05180"/>
<dbReference type="RefSeq" id="WP_015563894.1">
    <property type="nucleotide sequence ID" value="NC_021042.1"/>
</dbReference>
<dbReference type="EMBL" id="FP929045">
    <property type="protein sequence ID" value="CBK98154.1"/>
    <property type="molecule type" value="Genomic_DNA"/>
</dbReference>
<protein>
    <recommendedName>
        <fullName evidence="4">Lipoprotein</fullName>
    </recommendedName>
</protein>
<feature type="signal peptide" evidence="1">
    <location>
        <begin position="1"/>
        <end position="21"/>
    </location>
</feature>
<gene>
    <name evidence="2" type="ORF">FP2_05180</name>
</gene>
<evidence type="ECO:0000313" key="2">
    <source>
        <dbReference type="EMBL" id="CBK98154.1"/>
    </source>
</evidence>
<keyword evidence="1" id="KW-0732">Signal</keyword>
<feature type="chain" id="PRO_5038761066" description="Lipoprotein" evidence="1">
    <location>
        <begin position="22"/>
        <end position="169"/>
    </location>
</feature>
<organism evidence="2 3">
    <name type="scientific">Faecalibacterium prausnitzii L2-6</name>
    <dbReference type="NCBI Taxonomy" id="718252"/>
    <lineage>
        <taxon>Bacteria</taxon>
        <taxon>Bacillati</taxon>
        <taxon>Bacillota</taxon>
        <taxon>Clostridia</taxon>
        <taxon>Eubacteriales</taxon>
        <taxon>Oscillospiraceae</taxon>
        <taxon>Faecalibacterium</taxon>
    </lineage>
</organism>
<proteinExistence type="predicted"/>
<dbReference type="AlphaFoldDB" id="D4K3R1"/>
<keyword evidence="3" id="KW-1185">Reference proteome</keyword>
<dbReference type="PROSITE" id="PS51257">
    <property type="entry name" value="PROKAR_LIPOPROTEIN"/>
    <property type="match status" value="1"/>
</dbReference>
<name>D4K3R1_9FIRM</name>
<evidence type="ECO:0000313" key="3">
    <source>
        <dbReference type="Proteomes" id="UP000008804"/>
    </source>
</evidence>